<reference evidence="1 2" key="1">
    <citation type="journal article" date="2014" name="PLoS ONE">
        <title>Grimontia indica AK16(T), sp. nov., Isolated from a Seawater Sample Reports the Presence of Pathogenic Genes Similar to Vibrio Genus.</title>
        <authorList>
            <person name="Singh A."/>
            <person name="Vaidya B."/>
            <person name="Khatri I."/>
            <person name="Srinivas T.N."/>
            <person name="Subramanian S."/>
            <person name="Korpole S."/>
            <person name="Pinnaka A.K."/>
        </authorList>
    </citation>
    <scope>NUCLEOTIDE SEQUENCE [LARGE SCALE GENOMIC DNA]</scope>
    <source>
        <strain evidence="1 2">AK16</strain>
    </source>
</reference>
<dbReference type="EMBL" id="ANFM02000024">
    <property type="protein sequence ID" value="EOD79103.1"/>
    <property type="molecule type" value="Genomic_DNA"/>
</dbReference>
<keyword evidence="2" id="KW-1185">Reference proteome</keyword>
<comment type="caution">
    <text evidence="1">The sequence shown here is derived from an EMBL/GenBank/DDBJ whole genome shotgun (WGS) entry which is preliminary data.</text>
</comment>
<organism evidence="1 2">
    <name type="scientific">Grimontia indica</name>
    <dbReference type="NCBI Taxonomy" id="1056512"/>
    <lineage>
        <taxon>Bacteria</taxon>
        <taxon>Pseudomonadati</taxon>
        <taxon>Pseudomonadota</taxon>
        <taxon>Gammaproteobacteria</taxon>
        <taxon>Vibrionales</taxon>
        <taxon>Vibrionaceae</taxon>
        <taxon>Grimontia</taxon>
    </lineage>
</organism>
<evidence type="ECO:0000313" key="1">
    <source>
        <dbReference type="EMBL" id="EOD79103.1"/>
    </source>
</evidence>
<gene>
    <name evidence="1" type="ORF">D515_02020</name>
</gene>
<dbReference type="Proteomes" id="UP000011223">
    <property type="component" value="Unassembled WGS sequence"/>
</dbReference>
<dbReference type="AlphaFoldDB" id="R1GS98"/>
<proteinExistence type="predicted"/>
<sequence>MAYHPFHFPVIAIIEPALQLSFMLTEINISDPNMLKS</sequence>
<accession>R1GS98</accession>
<protein>
    <submittedName>
        <fullName evidence="1">Uncharacterized protein</fullName>
    </submittedName>
</protein>
<name>R1GS98_9GAMM</name>
<evidence type="ECO:0000313" key="2">
    <source>
        <dbReference type="Proteomes" id="UP000011223"/>
    </source>
</evidence>